<name>A0A6C0D527_9ZZZZ</name>
<organism evidence="1">
    <name type="scientific">viral metagenome</name>
    <dbReference type="NCBI Taxonomy" id="1070528"/>
    <lineage>
        <taxon>unclassified sequences</taxon>
        <taxon>metagenomes</taxon>
        <taxon>organismal metagenomes</taxon>
    </lineage>
</organism>
<dbReference type="EMBL" id="MN739535">
    <property type="protein sequence ID" value="QHT11627.1"/>
    <property type="molecule type" value="Genomic_DNA"/>
</dbReference>
<protein>
    <submittedName>
        <fullName evidence="1">Uncharacterized protein</fullName>
    </submittedName>
</protein>
<proteinExistence type="predicted"/>
<dbReference type="AlphaFoldDB" id="A0A6C0D527"/>
<reference evidence="1" key="1">
    <citation type="journal article" date="2020" name="Nature">
        <title>Giant virus diversity and host interactions through global metagenomics.</title>
        <authorList>
            <person name="Schulz F."/>
            <person name="Roux S."/>
            <person name="Paez-Espino D."/>
            <person name="Jungbluth S."/>
            <person name="Walsh D.A."/>
            <person name="Denef V.J."/>
            <person name="McMahon K.D."/>
            <person name="Konstantinidis K.T."/>
            <person name="Eloe-Fadrosh E.A."/>
            <person name="Kyrpides N.C."/>
            <person name="Woyke T."/>
        </authorList>
    </citation>
    <scope>NUCLEOTIDE SEQUENCE</scope>
    <source>
        <strain evidence="1">GVMAG-M-3300023174-116</strain>
    </source>
</reference>
<accession>A0A6C0D527</accession>
<evidence type="ECO:0000313" key="1">
    <source>
        <dbReference type="EMBL" id="QHT11627.1"/>
    </source>
</evidence>
<sequence length="183" mass="21765">MSNLERQFQSENLLIQKELAKSKQANNKEKLFINQLQRLNNTERQLLWREAQTQASVEEAKDLMKFMVSRVRERWETERMMKMEYKIKANEARRAMGLSDNASIEELAIARARHSAMLHNRETNVLNLDMPAIAERARLRKENNEQKRLEEIVKFKEKEQVTQLEHITRAINKCLFCYLTNNS</sequence>